<feature type="domain" description="PIN" evidence="1">
    <location>
        <begin position="1"/>
        <end position="123"/>
    </location>
</feature>
<protein>
    <recommendedName>
        <fullName evidence="1">PIN domain-containing protein</fullName>
    </recommendedName>
</protein>
<evidence type="ECO:0000313" key="3">
    <source>
        <dbReference type="Proteomes" id="UP000245124"/>
    </source>
</evidence>
<dbReference type="GO" id="GO:0016075">
    <property type="term" value="P:rRNA catabolic process"/>
    <property type="evidence" value="ECO:0007669"/>
    <property type="project" value="TreeGrafter"/>
</dbReference>
<dbReference type="PANTHER" id="PTHR42188:SF1">
    <property type="entry name" value="23S RRNA-SPECIFIC ENDONUCLEASE VAPC20"/>
    <property type="match status" value="1"/>
</dbReference>
<dbReference type="AlphaFoldDB" id="A0A2R5FF51"/>
<name>A0A2R5FF51_NOSCO</name>
<accession>A0A2R5FF51</accession>
<comment type="caution">
    <text evidence="2">The sequence shown here is derived from an EMBL/GenBank/DDBJ whole genome shotgun (WGS) entry which is preliminary data.</text>
</comment>
<sequence>MLLDTSGLLCFLHKDEPQHERAVELIATTSRTRLTHNYVLAELVALALVRGFSRSIVLSYSLELINNSNVQIVWVDEPLHQEAIDLLLARQDKTYSLCDAVSFVLMRRQGIMEALTTDKHFEQEGFTRLLRSAG</sequence>
<reference evidence="2 3" key="1">
    <citation type="submission" date="2017-06" db="EMBL/GenBank/DDBJ databases">
        <title>Genome sequencing of cyanobaciteial culture collection at National Institute for Environmental Studies (NIES).</title>
        <authorList>
            <person name="Hirose Y."/>
            <person name="Shimura Y."/>
            <person name="Fujisawa T."/>
            <person name="Nakamura Y."/>
            <person name="Kawachi M."/>
        </authorList>
    </citation>
    <scope>NUCLEOTIDE SEQUENCE [LARGE SCALE GENOMIC DNA]</scope>
    <source>
        <strain evidence="2 3">NIES-4072</strain>
    </source>
</reference>
<keyword evidence="3" id="KW-1185">Reference proteome</keyword>
<evidence type="ECO:0000313" key="2">
    <source>
        <dbReference type="EMBL" id="GBG17132.1"/>
    </source>
</evidence>
<dbReference type="PANTHER" id="PTHR42188">
    <property type="entry name" value="23S RRNA-SPECIFIC ENDONUCLEASE VAPC20"/>
    <property type="match status" value="1"/>
</dbReference>
<dbReference type="Proteomes" id="UP000245124">
    <property type="component" value="Unassembled WGS sequence"/>
</dbReference>
<dbReference type="OrthoDB" id="164456at2"/>
<dbReference type="SUPFAM" id="SSF88723">
    <property type="entry name" value="PIN domain-like"/>
    <property type="match status" value="1"/>
</dbReference>
<dbReference type="Gene3D" id="3.40.50.1010">
    <property type="entry name" value="5'-nuclease"/>
    <property type="match status" value="1"/>
</dbReference>
<dbReference type="InterPro" id="IPR002716">
    <property type="entry name" value="PIN_dom"/>
</dbReference>
<evidence type="ECO:0000259" key="1">
    <source>
        <dbReference type="Pfam" id="PF01850"/>
    </source>
</evidence>
<dbReference type="Pfam" id="PF01850">
    <property type="entry name" value="PIN"/>
    <property type="match status" value="1"/>
</dbReference>
<dbReference type="EMBL" id="BDUD01000001">
    <property type="protein sequence ID" value="GBG17132.1"/>
    <property type="molecule type" value="Genomic_DNA"/>
</dbReference>
<gene>
    <name evidence="2" type="ORF">NIES4072_07810</name>
</gene>
<organism evidence="2 3">
    <name type="scientific">Nostoc commune NIES-4072</name>
    <dbReference type="NCBI Taxonomy" id="2005467"/>
    <lineage>
        <taxon>Bacteria</taxon>
        <taxon>Bacillati</taxon>
        <taxon>Cyanobacteriota</taxon>
        <taxon>Cyanophyceae</taxon>
        <taxon>Nostocales</taxon>
        <taxon>Nostocaceae</taxon>
        <taxon>Nostoc</taxon>
    </lineage>
</organism>
<dbReference type="InterPro" id="IPR039018">
    <property type="entry name" value="VapC20-like"/>
</dbReference>
<dbReference type="InterPro" id="IPR029060">
    <property type="entry name" value="PIN-like_dom_sf"/>
</dbReference>
<dbReference type="GO" id="GO:0004521">
    <property type="term" value="F:RNA endonuclease activity"/>
    <property type="evidence" value="ECO:0007669"/>
    <property type="project" value="InterPro"/>
</dbReference>
<dbReference type="RefSeq" id="WP_109007385.1">
    <property type="nucleotide sequence ID" value="NZ_BDUD01000001.1"/>
</dbReference>
<proteinExistence type="predicted"/>